<dbReference type="EMBL" id="CP118247">
    <property type="protein sequence ID" value="WDR04436.1"/>
    <property type="molecule type" value="Genomic_DNA"/>
</dbReference>
<comment type="similarity">
    <text evidence="1">Belongs to the YciI family.</text>
</comment>
<evidence type="ECO:0000259" key="2">
    <source>
        <dbReference type="Pfam" id="PF03795"/>
    </source>
</evidence>
<keyword evidence="4" id="KW-1185">Reference proteome</keyword>
<accession>A0ABY7YT05</accession>
<protein>
    <submittedName>
        <fullName evidence="3">YciI family protein</fullName>
    </submittedName>
</protein>
<feature type="domain" description="YCII-related" evidence="2">
    <location>
        <begin position="1"/>
        <end position="101"/>
    </location>
</feature>
<proteinExistence type="inferred from homology"/>
<dbReference type="Proteomes" id="UP001222118">
    <property type="component" value="Chromosome"/>
</dbReference>
<dbReference type="RefSeq" id="WP_282209957.1">
    <property type="nucleotide sequence ID" value="NZ_CP118247.1"/>
</dbReference>
<dbReference type="Gene3D" id="3.30.70.1060">
    <property type="entry name" value="Dimeric alpha+beta barrel"/>
    <property type="match status" value="1"/>
</dbReference>
<evidence type="ECO:0000256" key="1">
    <source>
        <dbReference type="ARBA" id="ARBA00007689"/>
    </source>
</evidence>
<dbReference type="SUPFAM" id="SSF54909">
    <property type="entry name" value="Dimeric alpha+beta barrel"/>
    <property type="match status" value="1"/>
</dbReference>
<organism evidence="3 4">
    <name type="scientific">Devosia rhodophyticola</name>
    <dbReference type="NCBI Taxonomy" id="3026423"/>
    <lineage>
        <taxon>Bacteria</taxon>
        <taxon>Pseudomonadati</taxon>
        <taxon>Pseudomonadota</taxon>
        <taxon>Alphaproteobacteria</taxon>
        <taxon>Hyphomicrobiales</taxon>
        <taxon>Devosiaceae</taxon>
        <taxon>Devosia</taxon>
    </lineage>
</organism>
<sequence>MRFMIIVKANADSEAGVMPSSEAIARMGVFNEKMIEAGVMLAGDGLHPSSRGARIKSENGKVVVTDGPFSETKELIAGFWMIQTKSYEEALEWCKRIPFDAGMEVELRKAFEASDFVSDSITEEHLAKEQEFRDAQKPISNG</sequence>
<gene>
    <name evidence="3" type="ORF">PSQ90_08735</name>
</gene>
<evidence type="ECO:0000313" key="3">
    <source>
        <dbReference type="EMBL" id="WDR04436.1"/>
    </source>
</evidence>
<dbReference type="PANTHER" id="PTHR35174">
    <property type="entry name" value="BLL7171 PROTEIN-RELATED"/>
    <property type="match status" value="1"/>
</dbReference>
<dbReference type="PANTHER" id="PTHR35174:SF4">
    <property type="entry name" value="BLL7163 PROTEIN"/>
    <property type="match status" value="1"/>
</dbReference>
<dbReference type="InterPro" id="IPR011008">
    <property type="entry name" value="Dimeric_a/b-barrel"/>
</dbReference>
<evidence type="ECO:0000313" key="4">
    <source>
        <dbReference type="Proteomes" id="UP001222118"/>
    </source>
</evidence>
<reference evidence="3 4" key="1">
    <citation type="submission" date="2023-02" db="EMBL/GenBank/DDBJ databases">
        <title>Devosia chondri sp. nov., isolated from the phycosphere of marine algae.</title>
        <authorList>
            <person name="Kim J.M."/>
            <person name="Lee J.K."/>
            <person name="Choi B.J."/>
            <person name="Bayburt H."/>
            <person name="Jeon C.O."/>
        </authorList>
    </citation>
    <scope>NUCLEOTIDE SEQUENCE [LARGE SCALE GENOMIC DNA]</scope>
    <source>
        <strain evidence="3 4">G2-5</strain>
    </source>
</reference>
<dbReference type="InterPro" id="IPR005545">
    <property type="entry name" value="YCII"/>
</dbReference>
<name>A0ABY7YT05_9HYPH</name>
<dbReference type="Pfam" id="PF03795">
    <property type="entry name" value="YCII"/>
    <property type="match status" value="1"/>
</dbReference>